<sequence>MGLEEAAFPAFGSFTDFSLMPAWTKPSAAACGSEGRSGQPGGQESPSFPSGEMSDVVLIIEVLACHIPSVSKLK</sequence>
<protein>
    <submittedName>
        <fullName evidence="2">Uncharacterized protein</fullName>
    </submittedName>
</protein>
<reference evidence="2 3" key="1">
    <citation type="journal article" date="2018" name="Proc. R. Soc. B">
        <title>A non-coding region near Follistatin controls head colour polymorphism in the Gouldian finch.</title>
        <authorList>
            <person name="Toomey M.B."/>
            <person name="Marques C.I."/>
            <person name="Andrade P."/>
            <person name="Araujo P.M."/>
            <person name="Sabatino S."/>
            <person name="Gazda M.A."/>
            <person name="Afonso S."/>
            <person name="Lopes R.J."/>
            <person name="Corbo J.C."/>
            <person name="Carneiro M."/>
        </authorList>
    </citation>
    <scope>NUCLEOTIDE SEQUENCE [LARGE SCALE GENOMIC DNA]</scope>
    <source>
        <strain evidence="2">Red01</strain>
        <tissue evidence="2">Muscle</tissue>
    </source>
</reference>
<gene>
    <name evidence="2" type="ORF">DV515_00011623</name>
</gene>
<evidence type="ECO:0000313" key="2">
    <source>
        <dbReference type="EMBL" id="RLV97583.1"/>
    </source>
</evidence>
<dbReference type="AlphaFoldDB" id="A0A3L8S6Y0"/>
<dbReference type="EMBL" id="QUSF01000055">
    <property type="protein sequence ID" value="RLV97583.1"/>
    <property type="molecule type" value="Genomic_DNA"/>
</dbReference>
<dbReference type="Proteomes" id="UP000276834">
    <property type="component" value="Unassembled WGS sequence"/>
</dbReference>
<evidence type="ECO:0000256" key="1">
    <source>
        <dbReference type="SAM" id="MobiDB-lite"/>
    </source>
</evidence>
<comment type="caution">
    <text evidence="2">The sequence shown here is derived from an EMBL/GenBank/DDBJ whole genome shotgun (WGS) entry which is preliminary data.</text>
</comment>
<proteinExistence type="predicted"/>
<keyword evidence="3" id="KW-1185">Reference proteome</keyword>
<feature type="region of interest" description="Disordered" evidence="1">
    <location>
        <begin position="27"/>
        <end position="50"/>
    </location>
</feature>
<name>A0A3L8S6Y0_CHLGU</name>
<accession>A0A3L8S6Y0</accession>
<organism evidence="2 3">
    <name type="scientific">Chloebia gouldiae</name>
    <name type="common">Gouldian finch</name>
    <name type="synonym">Erythrura gouldiae</name>
    <dbReference type="NCBI Taxonomy" id="44316"/>
    <lineage>
        <taxon>Eukaryota</taxon>
        <taxon>Metazoa</taxon>
        <taxon>Chordata</taxon>
        <taxon>Craniata</taxon>
        <taxon>Vertebrata</taxon>
        <taxon>Euteleostomi</taxon>
        <taxon>Archelosauria</taxon>
        <taxon>Archosauria</taxon>
        <taxon>Dinosauria</taxon>
        <taxon>Saurischia</taxon>
        <taxon>Theropoda</taxon>
        <taxon>Coelurosauria</taxon>
        <taxon>Aves</taxon>
        <taxon>Neognathae</taxon>
        <taxon>Neoaves</taxon>
        <taxon>Telluraves</taxon>
        <taxon>Australaves</taxon>
        <taxon>Passeriformes</taxon>
        <taxon>Passeroidea</taxon>
        <taxon>Passeridae</taxon>
        <taxon>Chloebia</taxon>
    </lineage>
</organism>
<evidence type="ECO:0000313" key="3">
    <source>
        <dbReference type="Proteomes" id="UP000276834"/>
    </source>
</evidence>